<accession>A0A845KYH3</accession>
<sequence length="171" mass="18556">METFFQVCFGVGAAMTILSFIFGEFFAAFDLDLDLFDDSAAHFLPLGPQSIFAFVTVFGGVGMMTKGLSMPARWIAALACGLIVSFLIQRFVIGPLKEGESTTTIESEKITGVQGTALTSMKGEELGEVSYLIKGVRHRAPARSFDRKEILAGDDVVIIKVEKHINLVAKL</sequence>
<reference evidence="3 4" key="1">
    <citation type="submission" date="2020-01" db="EMBL/GenBank/DDBJ databases">
        <title>Whole-genome sequence of Heliobacterium undosum DSM 13378.</title>
        <authorList>
            <person name="Kyndt J.A."/>
            <person name="Meyer T.E."/>
        </authorList>
    </citation>
    <scope>NUCLEOTIDE SEQUENCE [LARGE SCALE GENOMIC DNA]</scope>
    <source>
        <strain evidence="3 4">DSM 13378</strain>
    </source>
</reference>
<evidence type="ECO:0000313" key="4">
    <source>
        <dbReference type="Proteomes" id="UP000463470"/>
    </source>
</evidence>
<evidence type="ECO:0000256" key="1">
    <source>
        <dbReference type="SAM" id="Phobius"/>
    </source>
</evidence>
<evidence type="ECO:0000259" key="2">
    <source>
        <dbReference type="Pfam" id="PF25842"/>
    </source>
</evidence>
<keyword evidence="1" id="KW-0812">Transmembrane</keyword>
<keyword evidence="1" id="KW-0472">Membrane</keyword>
<feature type="transmembrane region" description="Helical" evidence="1">
    <location>
        <begin position="41"/>
        <end position="62"/>
    </location>
</feature>
<feature type="transmembrane region" description="Helical" evidence="1">
    <location>
        <begin position="7"/>
        <end position="29"/>
    </location>
</feature>
<proteinExistence type="predicted"/>
<gene>
    <name evidence="3" type="ORF">GTO91_02335</name>
</gene>
<dbReference type="OrthoDB" id="1807862at2"/>
<keyword evidence="1" id="KW-1133">Transmembrane helix</keyword>
<organism evidence="3 4">
    <name type="scientific">Heliomicrobium undosum</name>
    <dbReference type="NCBI Taxonomy" id="121734"/>
    <lineage>
        <taxon>Bacteria</taxon>
        <taxon>Bacillati</taxon>
        <taxon>Bacillota</taxon>
        <taxon>Clostridia</taxon>
        <taxon>Eubacteriales</taxon>
        <taxon>Heliobacteriaceae</taxon>
        <taxon>Heliomicrobium</taxon>
    </lineage>
</organism>
<feature type="transmembrane region" description="Helical" evidence="1">
    <location>
        <begin position="74"/>
        <end position="93"/>
    </location>
</feature>
<dbReference type="Pfam" id="PF25842">
    <property type="entry name" value="NfeD_TM"/>
    <property type="match status" value="1"/>
</dbReference>
<dbReference type="InterPro" id="IPR058653">
    <property type="entry name" value="NfeD2_TM"/>
</dbReference>
<dbReference type="Proteomes" id="UP000463470">
    <property type="component" value="Unassembled WGS sequence"/>
</dbReference>
<dbReference type="RefSeq" id="WP_161254314.1">
    <property type="nucleotide sequence ID" value="NZ_WXEY01000002.1"/>
</dbReference>
<keyword evidence="4" id="KW-1185">Reference proteome</keyword>
<feature type="domain" description="Membrane protein NfeD2 N-terminal transmembrane" evidence="2">
    <location>
        <begin position="1"/>
        <end position="100"/>
    </location>
</feature>
<dbReference type="AlphaFoldDB" id="A0A845KYH3"/>
<name>A0A845KYH3_9FIRM</name>
<dbReference type="InterPro" id="IPR012340">
    <property type="entry name" value="NA-bd_OB-fold"/>
</dbReference>
<comment type="caution">
    <text evidence="3">The sequence shown here is derived from an EMBL/GenBank/DDBJ whole genome shotgun (WGS) entry which is preliminary data.</text>
</comment>
<dbReference type="Gene3D" id="2.40.50.140">
    <property type="entry name" value="Nucleic acid-binding proteins"/>
    <property type="match status" value="1"/>
</dbReference>
<evidence type="ECO:0000313" key="3">
    <source>
        <dbReference type="EMBL" id="MZP28563.1"/>
    </source>
</evidence>
<dbReference type="EMBL" id="WXEY01000002">
    <property type="protein sequence ID" value="MZP28563.1"/>
    <property type="molecule type" value="Genomic_DNA"/>
</dbReference>
<protein>
    <recommendedName>
        <fullName evidence="2">Membrane protein NfeD2 N-terminal transmembrane domain-containing protein</fullName>
    </recommendedName>
</protein>